<dbReference type="RefSeq" id="XP_022244600.1">
    <property type="nucleotide sequence ID" value="XM_022388892.1"/>
</dbReference>
<evidence type="ECO:0000256" key="4">
    <source>
        <dbReference type="ARBA" id="ARBA00022553"/>
    </source>
</evidence>
<evidence type="ECO:0000256" key="1">
    <source>
        <dbReference type="ARBA" id="ARBA00004245"/>
    </source>
</evidence>
<keyword evidence="5" id="KW-0206">Cytoskeleton</keyword>
<sequence length="961" mass="109014">MERNHPKASSEKNASTRPLSAWEKRRMYSQQMYQKNKSCINQNQRNPLVLKNSKCAFMTKESEFDHSTDDKKIKRNSSKHKKNESFTICDKADINDKNVHLDINLPEVAAAELSSPNLSTQGAENKDTVYLTNDNISSSNSKKRRRTSTFEKNTILINSSEESKDKVFQHELASSSKKRQRLSTYEKQNQELNAENSNKYQINEFSCKSSLTSVKRRRSSTYDKQTSDKRGKKENINHKGSAQLETKKKAGIKAQRCNSKTQHVRMTPPKPGGGNGALVGISSIKRNSKPKNQGMHIPSANCTKIGSDLIKAETAVHLGSSMHIPLDPIPKNLPVKERLRMWKERKQQIEEYNKLQNIQTQKLNRQSTIPASTKPQKVPNFQKCAAVAPRGLSKHTRNQNNPVTVRKSNSLKSSKMLVAPAKNKVLEKAKQKTSLLEKQSQGLSQKKKSVSQIRNLAITQEPISTTQDFRKDKEISTVTSNLDITDKNCNENIQSIEDVQLDTPKRRSLTFIKDRPTPGIRRVTLSGSEGNENNSETSSKKSNKFCNNSNITKFEHQNNRKGNHLIRHSISYLYRKGQLGQVIKDKRKTISSLPIKEELRIMNKRTENECNLAEGNKKQKATTPKSRRSRQKSVSFYLQDDKPDMSSHKLPKTSVRDLTLRERLEVWLDNKGHSSSQYRHLHCFGHQLSDFKRKKSLPKSPAPKVISSRVEKEESVAPSADLLGSSPLLRPRTPMKSVVDVSVEKTLTELKSLLEEGHPPSYISRWLDEICKHVPSSEDSVQFWECRALVAEKKGDYETAVEILNTALDKGVEPVEDLKSIVSSLRARIASQEENEHTTKEDMIELNGTPKLITDLSASKKRKSMATTPRQPLVDKANVFESTLIQYSLSHHKPLLQRISKNLDVEAIVTPVRRSSRLSIPSLSGKRTRETSLNSLTELPFEARQKVFFYHNDALGEQDFD</sequence>
<evidence type="ECO:0000256" key="3">
    <source>
        <dbReference type="ARBA" id="ARBA00022490"/>
    </source>
</evidence>
<feature type="compositionally biased region" description="Basic and acidic residues" evidence="6">
    <location>
        <begin position="1"/>
        <end position="10"/>
    </location>
</feature>
<evidence type="ECO:0000313" key="9">
    <source>
        <dbReference type="RefSeq" id="XP_022244600.1"/>
    </source>
</evidence>
<organism evidence="8 9">
    <name type="scientific">Limulus polyphemus</name>
    <name type="common">Atlantic horseshoe crab</name>
    <dbReference type="NCBI Taxonomy" id="6850"/>
    <lineage>
        <taxon>Eukaryota</taxon>
        <taxon>Metazoa</taxon>
        <taxon>Ecdysozoa</taxon>
        <taxon>Arthropoda</taxon>
        <taxon>Chelicerata</taxon>
        <taxon>Merostomata</taxon>
        <taxon>Xiphosura</taxon>
        <taxon>Limulidae</taxon>
        <taxon>Limulus</taxon>
    </lineage>
</organism>
<evidence type="ECO:0000256" key="2">
    <source>
        <dbReference type="ARBA" id="ARBA00009468"/>
    </source>
</evidence>
<feature type="region of interest" description="Disordered" evidence="6">
    <location>
        <begin position="1"/>
        <end position="21"/>
    </location>
</feature>
<dbReference type="InterPro" id="IPR026165">
    <property type="entry name" value="CKAP2_fam"/>
</dbReference>
<accession>A0ABM1SLU4</accession>
<keyword evidence="8" id="KW-1185">Reference proteome</keyword>
<proteinExistence type="inferred from homology"/>
<feature type="region of interest" description="Disordered" evidence="6">
    <location>
        <begin position="518"/>
        <end position="544"/>
    </location>
</feature>
<evidence type="ECO:0000259" key="7">
    <source>
        <dbReference type="Pfam" id="PF15297"/>
    </source>
</evidence>
<dbReference type="GeneID" id="106461814"/>
<dbReference type="Proteomes" id="UP000694941">
    <property type="component" value="Unplaced"/>
</dbReference>
<comment type="subcellular location">
    <subcellularLocation>
        <location evidence="1">Cytoplasm</location>
        <location evidence="1">Cytoskeleton</location>
    </subcellularLocation>
</comment>
<reference evidence="9" key="1">
    <citation type="submission" date="2025-08" db="UniProtKB">
        <authorList>
            <consortium name="RefSeq"/>
        </authorList>
    </citation>
    <scope>IDENTIFICATION</scope>
    <source>
        <tissue evidence="9">Muscle</tissue>
    </source>
</reference>
<feature type="region of interest" description="Disordered" evidence="6">
    <location>
        <begin position="210"/>
        <end position="275"/>
    </location>
</feature>
<dbReference type="Pfam" id="PF15297">
    <property type="entry name" value="CKAP2_C"/>
    <property type="match status" value="1"/>
</dbReference>
<dbReference type="InterPro" id="IPR029197">
    <property type="entry name" value="CKAP2_C"/>
</dbReference>
<feature type="region of interest" description="Disordered" evidence="6">
    <location>
        <begin position="610"/>
        <end position="651"/>
    </location>
</feature>
<feature type="compositionally biased region" description="Polar residues" evidence="6">
    <location>
        <begin position="114"/>
        <end position="123"/>
    </location>
</feature>
<feature type="compositionally biased region" description="Low complexity" evidence="6">
    <location>
        <begin position="526"/>
        <end position="537"/>
    </location>
</feature>
<feature type="domain" description="Cytoskeleton-associated protein 2 C-terminal" evidence="7">
    <location>
        <begin position="742"/>
        <end position="850"/>
    </location>
</feature>
<feature type="region of interest" description="Disordered" evidence="6">
    <location>
        <begin position="163"/>
        <end position="186"/>
    </location>
</feature>
<dbReference type="Gene3D" id="1.25.40.430">
    <property type="match status" value="1"/>
</dbReference>
<feature type="region of interest" description="Disordered" evidence="6">
    <location>
        <begin position="113"/>
        <end position="149"/>
    </location>
</feature>
<protein>
    <submittedName>
        <fullName evidence="9">Cytoskeleton-associated protein 2-like</fullName>
    </submittedName>
</protein>
<evidence type="ECO:0000256" key="6">
    <source>
        <dbReference type="SAM" id="MobiDB-lite"/>
    </source>
</evidence>
<dbReference type="PANTHER" id="PTHR16076:SF8">
    <property type="entry name" value="CYTOSKELETON-ASSOCIATED PROTEIN 2"/>
    <property type="match status" value="1"/>
</dbReference>
<keyword evidence="4" id="KW-0597">Phosphoprotein</keyword>
<feature type="compositionally biased region" description="Basic residues" evidence="6">
    <location>
        <begin position="73"/>
        <end position="82"/>
    </location>
</feature>
<gene>
    <name evidence="9" type="primary">LOC106461814</name>
</gene>
<name>A0ABM1SLU4_LIMPO</name>
<keyword evidence="3" id="KW-0963">Cytoplasm</keyword>
<comment type="similarity">
    <text evidence="2">Belongs to the CKAP2 family.</text>
</comment>
<feature type="compositionally biased region" description="Basic and acidic residues" evidence="6">
    <location>
        <begin position="225"/>
        <end position="237"/>
    </location>
</feature>
<evidence type="ECO:0000256" key="5">
    <source>
        <dbReference type="ARBA" id="ARBA00023212"/>
    </source>
</evidence>
<dbReference type="PANTHER" id="PTHR16076">
    <property type="entry name" value="CYTOSKELETON ASSOCIATED PROTEIN 2-RELATED"/>
    <property type="match status" value="1"/>
</dbReference>
<evidence type="ECO:0000313" key="8">
    <source>
        <dbReference type="Proteomes" id="UP000694941"/>
    </source>
</evidence>
<feature type="region of interest" description="Disordered" evidence="6">
    <location>
        <begin position="64"/>
        <end position="84"/>
    </location>
</feature>